<sequence length="526" mass="59224">MSRYALQLATLCVVLLPLPIPFVCEDTGQAFAGSPRAESTTASPESRPNILIVYTDDQAAWAVGNAVKQGQFDDVPAAVTPHMDRLAREGVVFENFFCTTPVCSPARATWMTGRYASEFGIHDFIPMPGHKLFDPQQQVFLDPDQSQTFAELLRQQGYRTGLVGKWHLGDWTLPGHERFHPTNHGFDYFMGLTGGGTSPKDPELEENGEVRKLKGLTTDLLTERALKFIDRNQDRRFLLCVHTRAPHGAWLPVAPEDWQPYESLDPTIPNPSYPDLNVGKMKRQMREYLASTSGVDRNLGKLLDRLDQLRLTDKTVVIFSSDHGYTMGHNGIWHKGNGIWATKKPPRGTHQGTRVISSKYRPNLYDHSLRTPAIVRWPGVAKADHVVRDTATSLDLWPTIAEIAGVEMGRVTGNRGEQDNRQPVAASELPGRSLVPLLRGERPVGWRQEFFAEYKMINYAEADLVACRTPHYKLIRDRQNEGRDEFYDLRNDPGETNNLIADSSPPILEAIRRLDEKLTGWMASMK</sequence>
<evidence type="ECO:0000259" key="6">
    <source>
        <dbReference type="Pfam" id="PF16347"/>
    </source>
</evidence>
<evidence type="ECO:0000313" key="7">
    <source>
        <dbReference type="EMBL" id="MDM4014497.1"/>
    </source>
</evidence>
<dbReference type="SUPFAM" id="SSF53649">
    <property type="entry name" value="Alkaline phosphatase-like"/>
    <property type="match status" value="1"/>
</dbReference>
<keyword evidence="4" id="KW-0106">Calcium</keyword>
<keyword evidence="8" id="KW-1185">Reference proteome</keyword>
<evidence type="ECO:0000256" key="2">
    <source>
        <dbReference type="ARBA" id="ARBA00022723"/>
    </source>
</evidence>
<dbReference type="InterPro" id="IPR017850">
    <property type="entry name" value="Alkaline_phosphatase_core_sf"/>
</dbReference>
<proteinExistence type="inferred from homology"/>
<keyword evidence="3" id="KW-0378">Hydrolase</keyword>
<feature type="domain" description="Sulfatase N-terminal" evidence="5">
    <location>
        <begin position="48"/>
        <end position="406"/>
    </location>
</feature>
<feature type="domain" description="N-sulphoglucosamine sulphohydrolase C-terminal" evidence="6">
    <location>
        <begin position="427"/>
        <end position="518"/>
    </location>
</feature>
<accession>A0ABT7PDD0</accession>
<dbReference type="EMBL" id="JASZZN010000002">
    <property type="protein sequence ID" value="MDM4014497.1"/>
    <property type="molecule type" value="Genomic_DNA"/>
</dbReference>
<dbReference type="PROSITE" id="PS00149">
    <property type="entry name" value="SULFATASE_2"/>
    <property type="match status" value="1"/>
</dbReference>
<dbReference type="PANTHER" id="PTHR42693:SF53">
    <property type="entry name" value="ENDO-4-O-SULFATASE"/>
    <property type="match status" value="1"/>
</dbReference>
<dbReference type="RefSeq" id="WP_289162227.1">
    <property type="nucleotide sequence ID" value="NZ_JASZZN010000002.1"/>
</dbReference>
<comment type="caution">
    <text evidence="7">The sequence shown here is derived from an EMBL/GenBank/DDBJ whole genome shotgun (WGS) entry which is preliminary data.</text>
</comment>
<evidence type="ECO:0000259" key="5">
    <source>
        <dbReference type="Pfam" id="PF00884"/>
    </source>
</evidence>
<comment type="similarity">
    <text evidence="1">Belongs to the sulfatase family.</text>
</comment>
<evidence type="ECO:0000256" key="3">
    <source>
        <dbReference type="ARBA" id="ARBA00022801"/>
    </source>
</evidence>
<evidence type="ECO:0000256" key="1">
    <source>
        <dbReference type="ARBA" id="ARBA00008779"/>
    </source>
</evidence>
<dbReference type="Pfam" id="PF00884">
    <property type="entry name" value="Sulfatase"/>
    <property type="match status" value="1"/>
</dbReference>
<gene>
    <name evidence="7" type="ORF">QTN89_03570</name>
</gene>
<dbReference type="Gene3D" id="3.30.1120.10">
    <property type="match status" value="1"/>
</dbReference>
<dbReference type="Proteomes" id="UP001239462">
    <property type="component" value="Unassembled WGS sequence"/>
</dbReference>
<dbReference type="Pfam" id="PF16347">
    <property type="entry name" value="SGSH_C"/>
    <property type="match status" value="1"/>
</dbReference>
<dbReference type="Gene3D" id="3.40.720.10">
    <property type="entry name" value="Alkaline Phosphatase, subunit A"/>
    <property type="match status" value="1"/>
</dbReference>
<dbReference type="PROSITE" id="PS00523">
    <property type="entry name" value="SULFATASE_1"/>
    <property type="match status" value="1"/>
</dbReference>
<dbReference type="InterPro" id="IPR032506">
    <property type="entry name" value="SGSH_C"/>
</dbReference>
<keyword evidence="2" id="KW-0479">Metal-binding</keyword>
<organism evidence="7 8">
    <name type="scientific">Roseiconus lacunae</name>
    <dbReference type="NCBI Taxonomy" id="2605694"/>
    <lineage>
        <taxon>Bacteria</taxon>
        <taxon>Pseudomonadati</taxon>
        <taxon>Planctomycetota</taxon>
        <taxon>Planctomycetia</taxon>
        <taxon>Pirellulales</taxon>
        <taxon>Pirellulaceae</taxon>
        <taxon>Roseiconus</taxon>
    </lineage>
</organism>
<name>A0ABT7PDD0_9BACT</name>
<evidence type="ECO:0000313" key="8">
    <source>
        <dbReference type="Proteomes" id="UP001239462"/>
    </source>
</evidence>
<protein>
    <submittedName>
        <fullName evidence="7">Sulfatase-like hydrolase/transferase</fullName>
    </submittedName>
</protein>
<dbReference type="InterPro" id="IPR024607">
    <property type="entry name" value="Sulfatase_CS"/>
</dbReference>
<dbReference type="InterPro" id="IPR050738">
    <property type="entry name" value="Sulfatase"/>
</dbReference>
<reference evidence="7 8" key="1">
    <citation type="submission" date="2023-06" db="EMBL/GenBank/DDBJ databases">
        <title>Roseiconus lacunae JC819 isolated from Gulf of Mannar region, Tamil Nadu.</title>
        <authorList>
            <person name="Pk S."/>
            <person name="Ch S."/>
            <person name="Ch V.R."/>
        </authorList>
    </citation>
    <scope>NUCLEOTIDE SEQUENCE [LARGE SCALE GENOMIC DNA]</scope>
    <source>
        <strain evidence="7 8">JC819</strain>
    </source>
</reference>
<dbReference type="InterPro" id="IPR000917">
    <property type="entry name" value="Sulfatase_N"/>
</dbReference>
<dbReference type="PANTHER" id="PTHR42693">
    <property type="entry name" value="ARYLSULFATASE FAMILY MEMBER"/>
    <property type="match status" value="1"/>
</dbReference>
<evidence type="ECO:0000256" key="4">
    <source>
        <dbReference type="ARBA" id="ARBA00022837"/>
    </source>
</evidence>